<dbReference type="EMBL" id="JAOBYN010000007">
    <property type="protein sequence ID" value="MDH1055004.1"/>
    <property type="molecule type" value="Genomic_DNA"/>
</dbReference>
<dbReference type="Proteomes" id="UP001158730">
    <property type="component" value="Unassembled WGS sequence"/>
</dbReference>
<dbReference type="InterPro" id="IPR000847">
    <property type="entry name" value="LysR_HTH_N"/>
</dbReference>
<dbReference type="InterPro" id="IPR005119">
    <property type="entry name" value="LysR_subst-bd"/>
</dbReference>
<sequence>MLRLDDIALFVRTAELGSLSAAARELDCSPAVASAALKRLEAQLQVRLLLRSTRSLRLTVEGEQYLAHARAALASLESGRRQLAGVRDEISGVLQIAAPSDFGRNALLPWLDQFQAERPQLALRLLLSDRVTDLFRQPVDIALRYGEPEDSSLVALPLAAGNRRVLCGAPAYLARHGRPQQPEELRRHNCLLYMLGGRVHERWSFNDGRRSTALTVSGNRVSDDADVVRRWAVAGQGLVYKSWLDVASDVQAGRLEVVLDGWLGEPTPLNLICAHRDQLSGPVRLLREFLQQRCAELLVAAPWRAPSGTRPVSRGAAESGRSP</sequence>
<evidence type="ECO:0000313" key="7">
    <source>
        <dbReference type="Proteomes" id="UP001158730"/>
    </source>
</evidence>
<dbReference type="FunFam" id="3.40.190.290:FF:000001">
    <property type="entry name" value="Transcriptional regulator, LysR family"/>
    <property type="match status" value="1"/>
</dbReference>
<dbReference type="FunFam" id="1.10.10.10:FF:000001">
    <property type="entry name" value="LysR family transcriptional regulator"/>
    <property type="match status" value="1"/>
</dbReference>
<dbReference type="PANTHER" id="PTHR30537:SF21">
    <property type="entry name" value="HTH-TYPE TRANSCRIPTIONAL REGULATOR SINR-RELATED"/>
    <property type="match status" value="1"/>
</dbReference>
<dbReference type="Pfam" id="PF00126">
    <property type="entry name" value="HTH_1"/>
    <property type="match status" value="1"/>
</dbReference>
<dbReference type="InterPro" id="IPR036390">
    <property type="entry name" value="WH_DNA-bd_sf"/>
</dbReference>
<keyword evidence="2" id="KW-0805">Transcription regulation</keyword>
<evidence type="ECO:0000256" key="1">
    <source>
        <dbReference type="ARBA" id="ARBA00009437"/>
    </source>
</evidence>
<dbReference type="CDD" id="cd08422">
    <property type="entry name" value="PBP2_CrgA_like"/>
    <property type="match status" value="1"/>
</dbReference>
<dbReference type="SUPFAM" id="SSF53850">
    <property type="entry name" value="Periplasmic binding protein-like II"/>
    <property type="match status" value="1"/>
</dbReference>
<accession>A0AA42SSL9</accession>
<dbReference type="InterPro" id="IPR058163">
    <property type="entry name" value="LysR-type_TF_proteobact-type"/>
</dbReference>
<evidence type="ECO:0000259" key="5">
    <source>
        <dbReference type="PROSITE" id="PS50931"/>
    </source>
</evidence>
<comment type="similarity">
    <text evidence="1">Belongs to the LysR transcriptional regulatory family.</text>
</comment>
<dbReference type="PANTHER" id="PTHR30537">
    <property type="entry name" value="HTH-TYPE TRANSCRIPTIONAL REGULATOR"/>
    <property type="match status" value="1"/>
</dbReference>
<gene>
    <name evidence="6" type="ORF">N5C05_09560</name>
</gene>
<keyword evidence="4" id="KW-0804">Transcription</keyword>
<feature type="domain" description="HTH lysR-type" evidence="5">
    <location>
        <begin position="2"/>
        <end position="59"/>
    </location>
</feature>
<organism evidence="6 7">
    <name type="scientific">Aquipseudomonas alcaligenes</name>
    <name type="common">Pseudomonas alcaligenes</name>
    <dbReference type="NCBI Taxonomy" id="43263"/>
    <lineage>
        <taxon>Bacteria</taxon>
        <taxon>Pseudomonadati</taxon>
        <taxon>Pseudomonadota</taxon>
        <taxon>Gammaproteobacteria</taxon>
        <taxon>Pseudomonadales</taxon>
        <taxon>Pseudomonadaceae</taxon>
        <taxon>Aquipseudomonas</taxon>
    </lineage>
</organism>
<reference evidence="6" key="1">
    <citation type="submission" date="2022-09" db="EMBL/GenBank/DDBJ databases">
        <title>Intensive care unit water sources are persistently colonized with multi-drug resistant bacteria and are the site of extensive horizontal gene transfer of antibiotic resistance genes.</title>
        <authorList>
            <person name="Diorio-Toth L."/>
        </authorList>
    </citation>
    <scope>NUCLEOTIDE SEQUENCE</scope>
    <source>
        <strain evidence="6">GD03990</strain>
    </source>
</reference>
<evidence type="ECO:0000256" key="2">
    <source>
        <dbReference type="ARBA" id="ARBA00023015"/>
    </source>
</evidence>
<dbReference type="Pfam" id="PF03466">
    <property type="entry name" value="LysR_substrate"/>
    <property type="match status" value="1"/>
</dbReference>
<dbReference type="Gene3D" id="1.10.10.10">
    <property type="entry name" value="Winged helix-like DNA-binding domain superfamily/Winged helix DNA-binding domain"/>
    <property type="match status" value="1"/>
</dbReference>
<protein>
    <submittedName>
        <fullName evidence="6">LysR family transcriptional regulator</fullName>
    </submittedName>
</protein>
<dbReference type="SUPFAM" id="SSF46785">
    <property type="entry name" value="Winged helix' DNA-binding domain"/>
    <property type="match status" value="1"/>
</dbReference>
<dbReference type="GO" id="GO:0043565">
    <property type="term" value="F:sequence-specific DNA binding"/>
    <property type="evidence" value="ECO:0007669"/>
    <property type="project" value="TreeGrafter"/>
</dbReference>
<comment type="caution">
    <text evidence="6">The sequence shown here is derived from an EMBL/GenBank/DDBJ whole genome shotgun (WGS) entry which is preliminary data.</text>
</comment>
<proteinExistence type="inferred from homology"/>
<dbReference type="GO" id="GO:0003700">
    <property type="term" value="F:DNA-binding transcription factor activity"/>
    <property type="evidence" value="ECO:0007669"/>
    <property type="project" value="InterPro"/>
</dbReference>
<evidence type="ECO:0000256" key="3">
    <source>
        <dbReference type="ARBA" id="ARBA00023125"/>
    </source>
</evidence>
<name>A0AA42SSL9_AQUAC</name>
<keyword evidence="3" id="KW-0238">DNA-binding</keyword>
<evidence type="ECO:0000256" key="4">
    <source>
        <dbReference type="ARBA" id="ARBA00023163"/>
    </source>
</evidence>
<dbReference type="AlphaFoldDB" id="A0AA42SSL9"/>
<dbReference type="GO" id="GO:0006351">
    <property type="term" value="P:DNA-templated transcription"/>
    <property type="evidence" value="ECO:0007669"/>
    <property type="project" value="TreeGrafter"/>
</dbReference>
<dbReference type="PROSITE" id="PS50931">
    <property type="entry name" value="HTH_LYSR"/>
    <property type="match status" value="1"/>
</dbReference>
<evidence type="ECO:0000313" key="6">
    <source>
        <dbReference type="EMBL" id="MDH1055004.1"/>
    </source>
</evidence>
<dbReference type="Gene3D" id="3.40.190.290">
    <property type="match status" value="1"/>
</dbReference>
<dbReference type="RefSeq" id="WP_280053755.1">
    <property type="nucleotide sequence ID" value="NZ_JAOBYN010000007.1"/>
</dbReference>
<dbReference type="InterPro" id="IPR036388">
    <property type="entry name" value="WH-like_DNA-bd_sf"/>
</dbReference>